<gene>
    <name evidence="1" type="ORF">EVA_10186</name>
</gene>
<dbReference type="AlphaFoldDB" id="J9G3C2"/>
<protein>
    <submittedName>
        <fullName evidence="1">Uncharacterized protein</fullName>
    </submittedName>
</protein>
<sequence>MGRFIRFAQNLHVGQAFSQGRSNILSRQRMPSRGLLAALSQQNSAR</sequence>
<evidence type="ECO:0000313" key="1">
    <source>
        <dbReference type="EMBL" id="EJX01707.1"/>
    </source>
</evidence>
<dbReference type="EMBL" id="AMCI01002850">
    <property type="protein sequence ID" value="EJX01707.1"/>
    <property type="molecule type" value="Genomic_DNA"/>
</dbReference>
<name>J9G3C2_9ZZZZ</name>
<proteinExistence type="predicted"/>
<organism evidence="1">
    <name type="scientific">gut metagenome</name>
    <dbReference type="NCBI Taxonomy" id="749906"/>
    <lineage>
        <taxon>unclassified sequences</taxon>
        <taxon>metagenomes</taxon>
        <taxon>organismal metagenomes</taxon>
    </lineage>
</organism>
<comment type="caution">
    <text evidence="1">The sequence shown here is derived from an EMBL/GenBank/DDBJ whole genome shotgun (WGS) entry which is preliminary data.</text>
</comment>
<reference evidence="1" key="1">
    <citation type="journal article" date="2012" name="PLoS ONE">
        <title>Gene sets for utilization of primary and secondary nutrition supplies in the distal gut of endangered iberian lynx.</title>
        <authorList>
            <person name="Alcaide M."/>
            <person name="Messina E."/>
            <person name="Richter M."/>
            <person name="Bargiela R."/>
            <person name="Peplies J."/>
            <person name="Huws S.A."/>
            <person name="Newbold C.J."/>
            <person name="Golyshin P.N."/>
            <person name="Simon M.A."/>
            <person name="Lopez G."/>
            <person name="Yakimov M.M."/>
            <person name="Ferrer M."/>
        </authorList>
    </citation>
    <scope>NUCLEOTIDE SEQUENCE</scope>
</reference>
<accession>J9G3C2</accession>